<dbReference type="AlphaFoldDB" id="A0A4Y3WMC8"/>
<evidence type="ECO:0000256" key="1">
    <source>
        <dbReference type="SAM" id="MobiDB-lite"/>
    </source>
</evidence>
<name>A0A4Y3WMC8_9PSEU</name>
<dbReference type="NCBIfam" id="NF047509">
    <property type="entry name" value="Rv3131_FMN_oxido"/>
    <property type="match status" value="1"/>
</dbReference>
<dbReference type="PANTHER" id="PTHR23026:SF123">
    <property type="entry name" value="NAD(P)H NITROREDUCTASE RV3131-RELATED"/>
    <property type="match status" value="1"/>
</dbReference>
<dbReference type="EMBL" id="BJNG01000017">
    <property type="protein sequence ID" value="GEC20072.1"/>
    <property type="molecule type" value="Genomic_DNA"/>
</dbReference>
<dbReference type="RefSeq" id="WP_246085848.1">
    <property type="nucleotide sequence ID" value="NZ_BAAARZ010000019.1"/>
</dbReference>
<evidence type="ECO:0000313" key="2">
    <source>
        <dbReference type="EMBL" id="GEC20072.1"/>
    </source>
</evidence>
<dbReference type="InterPro" id="IPR000415">
    <property type="entry name" value="Nitroreductase-like"/>
</dbReference>
<dbReference type="InterPro" id="IPR050627">
    <property type="entry name" value="Nitroreductase/BluB"/>
</dbReference>
<feature type="region of interest" description="Disordered" evidence="1">
    <location>
        <begin position="315"/>
        <end position="336"/>
    </location>
</feature>
<comment type="caution">
    <text evidence="2">The sequence shown here is derived from an EMBL/GenBank/DDBJ whole genome shotgun (WGS) entry which is preliminary data.</text>
</comment>
<gene>
    <name evidence="2" type="ORF">PHY01_23550</name>
</gene>
<dbReference type="Gene3D" id="3.40.109.10">
    <property type="entry name" value="NADH Oxidase"/>
    <property type="match status" value="1"/>
</dbReference>
<dbReference type="PANTHER" id="PTHR23026">
    <property type="entry name" value="NADPH NITROREDUCTASE"/>
    <property type="match status" value="1"/>
</dbReference>
<dbReference type="GO" id="GO:0016491">
    <property type="term" value="F:oxidoreductase activity"/>
    <property type="evidence" value="ECO:0007669"/>
    <property type="project" value="InterPro"/>
</dbReference>
<keyword evidence="3" id="KW-1185">Reference proteome</keyword>
<protein>
    <submittedName>
        <fullName evidence="2">NAD(P)H nitroreductase</fullName>
    </submittedName>
</protein>
<dbReference type="Proteomes" id="UP000320338">
    <property type="component" value="Unassembled WGS sequence"/>
</dbReference>
<organism evidence="2 3">
    <name type="scientific">Pseudonocardia hydrocarbonoxydans</name>
    <dbReference type="NCBI Taxonomy" id="76726"/>
    <lineage>
        <taxon>Bacteria</taxon>
        <taxon>Bacillati</taxon>
        <taxon>Actinomycetota</taxon>
        <taxon>Actinomycetes</taxon>
        <taxon>Pseudonocardiales</taxon>
        <taxon>Pseudonocardiaceae</taxon>
        <taxon>Pseudonocardia</taxon>
    </lineage>
</organism>
<dbReference type="SUPFAM" id="SSF55469">
    <property type="entry name" value="FMN-dependent nitroreductase-like"/>
    <property type="match status" value="2"/>
</dbReference>
<accession>A0A4Y3WMC8</accession>
<evidence type="ECO:0000313" key="3">
    <source>
        <dbReference type="Proteomes" id="UP000320338"/>
    </source>
</evidence>
<reference evidence="2 3" key="1">
    <citation type="submission" date="2019-06" db="EMBL/GenBank/DDBJ databases">
        <title>Whole genome shotgun sequence of Pseudonocardia hydrocarbonoxydans NBRC 14498.</title>
        <authorList>
            <person name="Hosoyama A."/>
            <person name="Uohara A."/>
            <person name="Ohji S."/>
            <person name="Ichikawa N."/>
        </authorList>
    </citation>
    <scope>NUCLEOTIDE SEQUENCE [LARGE SCALE GENOMIC DNA]</scope>
    <source>
        <strain evidence="2 3">NBRC 14498</strain>
    </source>
</reference>
<proteinExistence type="predicted"/>
<sequence length="336" mass="35413">MTEDPNAEDPNAEGPKAEDAVHPAVRAAVEAACRAPSVHNTQPWSWWLGPHRVDLYADRRRRLGATDPDGRDLHVSCGAALHHARVALAAAGFGTAVTRLPDPADPDHLAVLETRAAVPGEDAAETAAAIAHRTTDRRRYRDRPVPDVLLRRLRDAAAAAGATLHPVTEPHSRAVLLGALTAVARRPDHPLGKGIETALWTGWSDGAEGIPAASLLHDPAATTGARRLAEGTIEQPWSGEPDGALFAVLGTASDGPRSWLDAGEALSAVALLATRLGMASCPLSEPLEVPATRAVLREEVLAGALHPQLVLRLGWAPDDPLPPTPRRPPGEVVRPA</sequence>